<evidence type="ECO:0000256" key="12">
    <source>
        <dbReference type="SAM" id="Phobius"/>
    </source>
</evidence>
<evidence type="ECO:0000256" key="3">
    <source>
        <dbReference type="ARBA" id="ARBA00022737"/>
    </source>
</evidence>
<dbReference type="InterPro" id="IPR011990">
    <property type="entry name" value="TPR-like_helical_dom_sf"/>
</dbReference>
<evidence type="ECO:0008006" key="15">
    <source>
        <dbReference type="Google" id="ProtNLM"/>
    </source>
</evidence>
<keyword evidence="14" id="KW-1185">Reference proteome</keyword>
<reference evidence="13" key="1">
    <citation type="submission" date="2022-07" db="EMBL/GenBank/DDBJ databases">
        <title>Draft genome sequence of Zalerion maritima ATCC 34329, a (micro)plastics degrading marine fungus.</title>
        <authorList>
            <person name="Paco A."/>
            <person name="Goncalves M.F.M."/>
            <person name="Rocha-Santos T.A.P."/>
            <person name="Alves A."/>
        </authorList>
    </citation>
    <scope>NUCLEOTIDE SEQUENCE</scope>
    <source>
        <strain evidence="13">ATCC 34329</strain>
    </source>
</reference>
<feature type="transmembrane region" description="Helical" evidence="12">
    <location>
        <begin position="38"/>
        <end position="59"/>
    </location>
</feature>
<evidence type="ECO:0000256" key="1">
    <source>
        <dbReference type="ARBA" id="ARBA00004572"/>
    </source>
</evidence>
<dbReference type="GO" id="GO:0006886">
    <property type="term" value="P:intracellular protein transport"/>
    <property type="evidence" value="ECO:0007669"/>
    <property type="project" value="InterPro"/>
</dbReference>
<dbReference type="Pfam" id="PF13432">
    <property type="entry name" value="TPR_16"/>
    <property type="match status" value="2"/>
</dbReference>
<evidence type="ECO:0000256" key="2">
    <source>
        <dbReference type="ARBA" id="ARBA00022692"/>
    </source>
</evidence>
<feature type="repeat" description="TPR" evidence="10">
    <location>
        <begin position="513"/>
        <end position="546"/>
    </location>
</feature>
<dbReference type="PANTHER" id="PTHR46208:SF1">
    <property type="entry name" value="MITOCHONDRIAL IMPORT RECEPTOR SUBUNIT TOM70"/>
    <property type="match status" value="1"/>
</dbReference>
<dbReference type="SUPFAM" id="SSF48452">
    <property type="entry name" value="TPR-like"/>
    <property type="match status" value="3"/>
</dbReference>
<evidence type="ECO:0000256" key="8">
    <source>
        <dbReference type="ARBA" id="ARBA00023136"/>
    </source>
</evidence>
<dbReference type="Proteomes" id="UP001201980">
    <property type="component" value="Unassembled WGS sequence"/>
</dbReference>
<comment type="subcellular location">
    <subcellularLocation>
        <location evidence="1">Mitochondrion outer membrane</location>
        <topology evidence="1">Single-pass membrane protein</topology>
    </subcellularLocation>
</comment>
<gene>
    <name evidence="13" type="ORF">MKZ38_003012</name>
</gene>
<comment type="similarity">
    <text evidence="9">Belongs to the Tom70 family.</text>
</comment>
<dbReference type="PROSITE" id="PS50005">
    <property type="entry name" value="TPR"/>
    <property type="match status" value="3"/>
</dbReference>
<dbReference type="EMBL" id="JAKWBI020000195">
    <property type="protein sequence ID" value="KAJ2899518.1"/>
    <property type="molecule type" value="Genomic_DNA"/>
</dbReference>
<sequence length="665" mass="74447">MAPPPPMPPGRMPSVAVGVDSSSSVWDRLSNWLSENKAVVYTVAGIAVVVTGAGVVFYLNNDAVCLLPSFPQDSIPRLSVVRYHVLPLPAHNDRLGRASPNMVVRNWVQKNAAPRLSKKERRKQKDAQRKADAERESTQEKAKAAAAEDEEEIPHIDETSVQALTVEQRNAYGAKLKDRGNTAYKAGDFDKAIDLYSQAIICKQDAVYYSNRAACWSAKKEYHKVIDDSTAALNLDWQYVKALNRRATAYEHLQEYSDALLDFTASCIIGDFQNEKTAKSVEELLRKVAEQKAHDVIEKRGAKLPSSTFVGNYLQSFRPKPRPAGLEDTVEIPETAGKGQLQVGLQCMEQRTGEAYDQAGEAFNKAIELNDLGEHEALAYNLRGTWKCLLGKHEEALDDLAKSIEIEPTMTQSFVKRASIHLELGKPEEAALDFEKALGQNNGDPDIYYHRAQLHFIQNQFPEAAKDYQKSIDLDTDFIFSHIQLGVTQYKMGSTASSMATFRRCIKNFNSAPEVYNYYGELLMDQGKFDEAIDKFETSMEMEKQTKPMSMNVLPIINKALSLVQWKQDFSEAEKLCQKALIIDPDCDIAVATMAQLLLQQGKVVEALRYFERAAELARTPEECVNALSYAEATRTQVEIQSRYPQLKQKLEGMAQGAQQAFMPS</sequence>
<accession>A0AAD5WS23</accession>
<dbReference type="GO" id="GO:0005741">
    <property type="term" value="C:mitochondrial outer membrane"/>
    <property type="evidence" value="ECO:0007669"/>
    <property type="project" value="UniProtKB-SubCell"/>
</dbReference>
<keyword evidence="7" id="KW-0496">Mitochondrion</keyword>
<feature type="repeat" description="TPR" evidence="10">
    <location>
        <begin position="377"/>
        <end position="410"/>
    </location>
</feature>
<keyword evidence="2 12" id="KW-0812">Transmembrane</keyword>
<feature type="region of interest" description="Disordered" evidence="11">
    <location>
        <begin position="114"/>
        <end position="152"/>
    </location>
</feature>
<evidence type="ECO:0000256" key="9">
    <source>
        <dbReference type="ARBA" id="ARBA00038030"/>
    </source>
</evidence>
<evidence type="ECO:0000256" key="11">
    <source>
        <dbReference type="SAM" id="MobiDB-lite"/>
    </source>
</evidence>
<evidence type="ECO:0000256" key="7">
    <source>
        <dbReference type="ARBA" id="ARBA00023128"/>
    </source>
</evidence>
<dbReference type="SMART" id="SM00028">
    <property type="entry name" value="TPR"/>
    <property type="match status" value="10"/>
</dbReference>
<feature type="compositionally biased region" description="Basic and acidic residues" evidence="11">
    <location>
        <begin position="123"/>
        <end position="143"/>
    </location>
</feature>
<evidence type="ECO:0000256" key="4">
    <source>
        <dbReference type="ARBA" id="ARBA00022787"/>
    </source>
</evidence>
<protein>
    <recommendedName>
        <fullName evidence="15">Mitochondrial import receptor subunit TOM70</fullName>
    </recommendedName>
</protein>
<keyword evidence="3" id="KW-0677">Repeat</keyword>
<dbReference type="GO" id="GO:0030943">
    <property type="term" value="F:mitochondrion targeting sequence binding"/>
    <property type="evidence" value="ECO:0007669"/>
    <property type="project" value="TreeGrafter"/>
</dbReference>
<keyword evidence="4" id="KW-1000">Mitochondrion outer membrane</keyword>
<evidence type="ECO:0000313" key="14">
    <source>
        <dbReference type="Proteomes" id="UP001201980"/>
    </source>
</evidence>
<dbReference type="AlphaFoldDB" id="A0AAD5WS23"/>
<keyword evidence="5 10" id="KW-0802">TPR repeat</keyword>
<comment type="caution">
    <text evidence="13">The sequence shown here is derived from an EMBL/GenBank/DDBJ whole genome shotgun (WGS) entry which is preliminary data.</text>
</comment>
<evidence type="ECO:0000256" key="5">
    <source>
        <dbReference type="ARBA" id="ARBA00022803"/>
    </source>
</evidence>
<dbReference type="Pfam" id="PF14559">
    <property type="entry name" value="TPR_19"/>
    <property type="match status" value="1"/>
</dbReference>
<name>A0AAD5WS23_9PEZI</name>
<organism evidence="13 14">
    <name type="scientific">Zalerion maritima</name>
    <dbReference type="NCBI Taxonomy" id="339359"/>
    <lineage>
        <taxon>Eukaryota</taxon>
        <taxon>Fungi</taxon>
        <taxon>Dikarya</taxon>
        <taxon>Ascomycota</taxon>
        <taxon>Pezizomycotina</taxon>
        <taxon>Sordariomycetes</taxon>
        <taxon>Lulworthiomycetidae</taxon>
        <taxon>Lulworthiales</taxon>
        <taxon>Lulworthiaceae</taxon>
        <taxon>Zalerion</taxon>
    </lineage>
</organism>
<keyword evidence="8 12" id="KW-0472">Membrane</keyword>
<evidence type="ECO:0000313" key="13">
    <source>
        <dbReference type="EMBL" id="KAJ2899518.1"/>
    </source>
</evidence>
<dbReference type="GO" id="GO:0030150">
    <property type="term" value="P:protein import into mitochondrial matrix"/>
    <property type="evidence" value="ECO:0007669"/>
    <property type="project" value="TreeGrafter"/>
</dbReference>
<dbReference type="NCBIfam" id="TIGR00990">
    <property type="entry name" value="3a0801s09"/>
    <property type="match status" value="1"/>
</dbReference>
<evidence type="ECO:0000256" key="10">
    <source>
        <dbReference type="PROSITE-ProRule" id="PRU00339"/>
    </source>
</evidence>
<dbReference type="Gene3D" id="1.25.40.10">
    <property type="entry name" value="Tetratricopeptide repeat domain"/>
    <property type="match status" value="2"/>
</dbReference>
<dbReference type="InterPro" id="IPR005687">
    <property type="entry name" value="Tom70"/>
</dbReference>
<keyword evidence="6 12" id="KW-1133">Transmembrane helix</keyword>
<evidence type="ECO:0000256" key="6">
    <source>
        <dbReference type="ARBA" id="ARBA00022989"/>
    </source>
</evidence>
<dbReference type="GO" id="GO:0045039">
    <property type="term" value="P:protein insertion into mitochondrial inner membrane"/>
    <property type="evidence" value="ECO:0007669"/>
    <property type="project" value="TreeGrafter"/>
</dbReference>
<dbReference type="PANTHER" id="PTHR46208">
    <property type="entry name" value="MITOCHONDRIAL IMPORT RECEPTOR SUBUNIT TOM70"/>
    <property type="match status" value="1"/>
</dbReference>
<feature type="repeat" description="TPR" evidence="10">
    <location>
        <begin position="445"/>
        <end position="478"/>
    </location>
</feature>
<dbReference type="InterPro" id="IPR019734">
    <property type="entry name" value="TPR_rpt"/>
</dbReference>
<proteinExistence type="inferred from homology"/>
<dbReference type="GO" id="GO:0015450">
    <property type="term" value="F:protein-transporting ATPase activity"/>
    <property type="evidence" value="ECO:0007669"/>
    <property type="project" value="InterPro"/>
</dbReference>